<dbReference type="OrthoDB" id="95438at2"/>
<proteinExistence type="predicted"/>
<dbReference type="KEGG" id="spoa:EQM13_09065"/>
<dbReference type="SUPFAM" id="SSF55729">
    <property type="entry name" value="Acyl-CoA N-acyltransferases (Nat)"/>
    <property type="match status" value="1"/>
</dbReference>
<evidence type="ECO:0000259" key="1">
    <source>
        <dbReference type="PROSITE" id="PS51186"/>
    </source>
</evidence>
<accession>A0A410QCK0</accession>
<dbReference type="Proteomes" id="UP000287969">
    <property type="component" value="Chromosome"/>
</dbReference>
<sequence length="160" mass="18413">MFSLCSFCFIIELGGKIKMIKLTSVKSKEEEKAVIEFLENYFLRNNFDTNGLTYMMIEDNKLVGVCGVDIEGYFNELKYVIVSEKRRGLNYGEALLRSVMFNMEDMGYFQIFYQDKNDYLLKKGFSETNESNGEKTFSLKCDIPYIMNKKCCNGAGSNGI</sequence>
<name>A0A410QCK0_9FIRM</name>
<evidence type="ECO:0000313" key="3">
    <source>
        <dbReference type="Proteomes" id="UP000287969"/>
    </source>
</evidence>
<gene>
    <name evidence="2" type="ORF">EQM13_09065</name>
</gene>
<reference evidence="3" key="1">
    <citation type="submission" date="2019-01" db="EMBL/GenBank/DDBJ databases">
        <title>Draft genomes of a novel of Sporanaerobacter strains.</title>
        <authorList>
            <person name="Ma S."/>
        </authorList>
    </citation>
    <scope>NUCLEOTIDE SEQUENCE [LARGE SCALE GENOMIC DNA]</scope>
    <source>
        <strain evidence="3">NJN-17</strain>
    </source>
</reference>
<dbReference type="EMBL" id="CP035282">
    <property type="protein sequence ID" value="QAT61727.1"/>
    <property type="molecule type" value="Genomic_DNA"/>
</dbReference>
<dbReference type="Gene3D" id="3.40.630.30">
    <property type="match status" value="1"/>
</dbReference>
<dbReference type="GO" id="GO:0016747">
    <property type="term" value="F:acyltransferase activity, transferring groups other than amino-acyl groups"/>
    <property type="evidence" value="ECO:0007669"/>
    <property type="project" value="InterPro"/>
</dbReference>
<dbReference type="AlphaFoldDB" id="A0A410QCK0"/>
<protein>
    <submittedName>
        <fullName evidence="2">N-acetyltransferase</fullName>
    </submittedName>
</protein>
<keyword evidence="3" id="KW-1185">Reference proteome</keyword>
<organism evidence="2 3">
    <name type="scientific">Acidilutibacter cellobiosedens</name>
    <dbReference type="NCBI Taxonomy" id="2507161"/>
    <lineage>
        <taxon>Bacteria</taxon>
        <taxon>Bacillati</taxon>
        <taxon>Bacillota</taxon>
        <taxon>Tissierellia</taxon>
        <taxon>Tissierellales</taxon>
        <taxon>Acidilutibacteraceae</taxon>
        <taxon>Acidilutibacter</taxon>
    </lineage>
</organism>
<dbReference type="CDD" id="cd04301">
    <property type="entry name" value="NAT_SF"/>
    <property type="match status" value="1"/>
</dbReference>
<dbReference type="PROSITE" id="PS51186">
    <property type="entry name" value="GNAT"/>
    <property type="match status" value="1"/>
</dbReference>
<keyword evidence="2" id="KW-0808">Transferase</keyword>
<dbReference type="InterPro" id="IPR000182">
    <property type="entry name" value="GNAT_dom"/>
</dbReference>
<dbReference type="Pfam" id="PF00583">
    <property type="entry name" value="Acetyltransf_1"/>
    <property type="match status" value="1"/>
</dbReference>
<feature type="domain" description="N-acetyltransferase" evidence="1">
    <location>
        <begin position="20"/>
        <end position="144"/>
    </location>
</feature>
<evidence type="ECO:0000313" key="2">
    <source>
        <dbReference type="EMBL" id="QAT61727.1"/>
    </source>
</evidence>
<dbReference type="InterPro" id="IPR016181">
    <property type="entry name" value="Acyl_CoA_acyltransferase"/>
</dbReference>